<reference evidence="4 5" key="2">
    <citation type="journal article" date="2016" name="ISME J.">
        <title>Characterization of the first cultured representative of Verrucomicrobia subdivision 5 indicates the proposal of a novel phylum.</title>
        <authorList>
            <person name="Spring S."/>
            <person name="Bunk B."/>
            <person name="Sproer C."/>
            <person name="Schumann P."/>
            <person name="Rohde M."/>
            <person name="Tindall B.J."/>
            <person name="Klenk H.P."/>
        </authorList>
    </citation>
    <scope>NUCLEOTIDE SEQUENCE [LARGE SCALE GENOMIC DNA]</scope>
    <source>
        <strain evidence="4 5">L21-Fru-AB</strain>
    </source>
</reference>
<protein>
    <submittedName>
        <fullName evidence="4">S-adenosyl-L-methionine-binding protein</fullName>
    </submittedName>
</protein>
<dbReference type="KEGG" id="vbl:L21SP4_01960"/>
<dbReference type="AlphaFoldDB" id="A0A0G3EK57"/>
<feature type="domain" description="TsaA-like" evidence="3">
    <location>
        <begin position="1"/>
        <end position="132"/>
    </location>
</feature>
<evidence type="ECO:0000313" key="4">
    <source>
        <dbReference type="EMBL" id="AKJ65195.1"/>
    </source>
</evidence>
<evidence type="ECO:0000256" key="2">
    <source>
        <dbReference type="ARBA" id="ARBA00033753"/>
    </source>
</evidence>
<dbReference type="CDD" id="cd09281">
    <property type="entry name" value="UPF0066"/>
    <property type="match status" value="1"/>
</dbReference>
<dbReference type="InterPro" id="IPR036413">
    <property type="entry name" value="YaeB-like_sf"/>
</dbReference>
<comment type="similarity">
    <text evidence="2">Belongs to the tRNA methyltransferase O family.</text>
</comment>
<evidence type="ECO:0000259" key="3">
    <source>
        <dbReference type="PROSITE" id="PS51668"/>
    </source>
</evidence>
<proteinExistence type="inferred from homology"/>
<dbReference type="Pfam" id="PF01980">
    <property type="entry name" value="TrmO_N"/>
    <property type="match status" value="1"/>
</dbReference>
<dbReference type="RefSeq" id="WP_201774620.1">
    <property type="nucleotide sequence ID" value="NZ_CP010904.1"/>
</dbReference>
<dbReference type="SUPFAM" id="SSF118196">
    <property type="entry name" value="YaeB-like"/>
    <property type="match status" value="1"/>
</dbReference>
<gene>
    <name evidence="4" type="ORF">L21SP4_01960</name>
</gene>
<organism evidence="4 5">
    <name type="scientific">Kiritimatiella glycovorans</name>
    <dbReference type="NCBI Taxonomy" id="1307763"/>
    <lineage>
        <taxon>Bacteria</taxon>
        <taxon>Pseudomonadati</taxon>
        <taxon>Kiritimatiellota</taxon>
        <taxon>Kiritimatiellia</taxon>
        <taxon>Kiritimatiellales</taxon>
        <taxon>Kiritimatiellaceae</taxon>
        <taxon>Kiritimatiella</taxon>
    </lineage>
</organism>
<reference evidence="5" key="1">
    <citation type="submission" date="2015-02" db="EMBL/GenBank/DDBJ databases">
        <title>Description and complete genome sequence of the first cultured representative of the subdivision 5 of the Verrucomicrobia phylum.</title>
        <authorList>
            <person name="Spring S."/>
            <person name="Bunk B."/>
            <person name="Sproer C."/>
            <person name="Klenk H.-P."/>
        </authorList>
    </citation>
    <scope>NUCLEOTIDE SEQUENCE [LARGE SCALE GENOMIC DNA]</scope>
    <source>
        <strain evidence="5">L21-Fru-AB</strain>
    </source>
</reference>
<dbReference type="PANTHER" id="PTHR12818">
    <property type="entry name" value="TRNA (ADENINE(37)-N6)-METHYLTRANSFERASE"/>
    <property type="match status" value="1"/>
</dbReference>
<dbReference type="PROSITE" id="PS51668">
    <property type="entry name" value="TSAA_2"/>
    <property type="match status" value="1"/>
</dbReference>
<evidence type="ECO:0000256" key="1">
    <source>
        <dbReference type="ARBA" id="ARBA00022691"/>
    </source>
</evidence>
<sequence>MEPIGLIHTPFTDLTGMPIQPAGAAGVSGTVEVFDEYQPGLKNLDGFSHIVLLYLFHRSQGFKLQVVPFMDTEARGLFATRAPKRPNPIGLSVVRLDRVEGGTLHIRNVDMLDGTPLLDIKPYVPEFDAQMKVRTGWLETARKSVSDRKSDHRFT</sequence>
<dbReference type="InterPro" id="IPR023370">
    <property type="entry name" value="TrmO-like_N"/>
</dbReference>
<dbReference type="PANTHER" id="PTHR12818:SF0">
    <property type="entry name" value="TRNA (ADENINE(37)-N6)-METHYLTRANSFERASE"/>
    <property type="match status" value="1"/>
</dbReference>
<keyword evidence="1" id="KW-0949">S-adenosyl-L-methionine</keyword>
<evidence type="ECO:0000313" key="5">
    <source>
        <dbReference type="Proteomes" id="UP000035268"/>
    </source>
</evidence>
<dbReference type="EMBL" id="CP010904">
    <property type="protein sequence ID" value="AKJ65195.1"/>
    <property type="molecule type" value="Genomic_DNA"/>
</dbReference>
<dbReference type="Gene3D" id="2.40.30.70">
    <property type="entry name" value="YaeB-like"/>
    <property type="match status" value="1"/>
</dbReference>
<dbReference type="InterPro" id="IPR036414">
    <property type="entry name" value="YaeB_N_sf"/>
</dbReference>
<dbReference type="NCBIfam" id="TIGR00104">
    <property type="entry name" value="tRNA_TsaA"/>
    <property type="match status" value="1"/>
</dbReference>
<dbReference type="InterPro" id="IPR040372">
    <property type="entry name" value="YaeB-like"/>
</dbReference>
<keyword evidence="5" id="KW-1185">Reference proteome</keyword>
<name>A0A0G3EK57_9BACT</name>
<dbReference type="Proteomes" id="UP000035268">
    <property type="component" value="Chromosome"/>
</dbReference>
<dbReference type="PATRIC" id="fig|1609981.3.peg.2036"/>
<accession>A0A0G3EK57</accession>